<protein>
    <recommendedName>
        <fullName evidence="10">AP2/ERF domain-containing protein</fullName>
    </recommendedName>
</protein>
<evidence type="ECO:0000256" key="1">
    <source>
        <dbReference type="ARBA" id="ARBA00004123"/>
    </source>
</evidence>
<dbReference type="PANTHER" id="PTHR31657:SF52">
    <property type="entry name" value="DNA-BINDING DOMAIN-CONTAINING PROTEIN-RELATED"/>
    <property type="match status" value="1"/>
</dbReference>
<dbReference type="GO" id="GO:0005634">
    <property type="term" value="C:nucleus"/>
    <property type="evidence" value="ECO:0007669"/>
    <property type="project" value="UniProtKB-SubCell"/>
</dbReference>
<dbReference type="FunFam" id="3.30.730.10:FF:000001">
    <property type="entry name" value="Ethylene-responsive transcription factor 2"/>
    <property type="match status" value="1"/>
</dbReference>
<keyword evidence="12" id="KW-1185">Reference proteome</keyword>
<evidence type="ECO:0000259" key="10">
    <source>
        <dbReference type="PROSITE" id="PS51032"/>
    </source>
</evidence>
<keyword evidence="3" id="KW-0611">Plant defense</keyword>
<evidence type="ECO:0000256" key="3">
    <source>
        <dbReference type="ARBA" id="ARBA00022821"/>
    </source>
</evidence>
<dbReference type="InterPro" id="IPR001471">
    <property type="entry name" value="AP2/ERF_dom"/>
</dbReference>
<dbReference type="InterPro" id="IPR051758">
    <property type="entry name" value="ERF/AP2-like"/>
</dbReference>
<evidence type="ECO:0000256" key="7">
    <source>
        <dbReference type="ARBA" id="ARBA00023163"/>
    </source>
</evidence>
<comment type="subcellular location">
    <subcellularLocation>
        <location evidence="1">Nucleus</location>
    </subcellularLocation>
</comment>
<evidence type="ECO:0000256" key="9">
    <source>
        <dbReference type="ARBA" id="ARBA00024343"/>
    </source>
</evidence>
<comment type="caution">
    <text evidence="11">The sequence shown here is derived from an EMBL/GenBank/DDBJ whole genome shotgun (WGS) entry which is preliminary data.</text>
</comment>
<keyword evidence="4" id="KW-0805">Transcription regulation</keyword>
<keyword evidence="7" id="KW-0804">Transcription</keyword>
<accession>A0A5N6PI17</accession>
<dbReference type="AlphaFoldDB" id="A0A5N6PI17"/>
<evidence type="ECO:0000256" key="6">
    <source>
        <dbReference type="ARBA" id="ARBA00023159"/>
    </source>
</evidence>
<dbReference type="GO" id="GO:0003700">
    <property type="term" value="F:DNA-binding transcription factor activity"/>
    <property type="evidence" value="ECO:0007669"/>
    <property type="project" value="InterPro"/>
</dbReference>
<dbReference type="InterPro" id="IPR036955">
    <property type="entry name" value="AP2/ERF_dom_sf"/>
</dbReference>
<keyword evidence="5" id="KW-0238">DNA-binding</keyword>
<dbReference type="PRINTS" id="PR00367">
    <property type="entry name" value="ETHRSPELEMNT"/>
</dbReference>
<evidence type="ECO:0000256" key="2">
    <source>
        <dbReference type="ARBA" id="ARBA00022745"/>
    </source>
</evidence>
<comment type="similarity">
    <text evidence="9">Belongs to the AP2/ERF transcription factor family. ERF subfamily.</text>
</comment>
<dbReference type="PROSITE" id="PS51032">
    <property type="entry name" value="AP2_ERF"/>
    <property type="match status" value="1"/>
</dbReference>
<evidence type="ECO:0000256" key="5">
    <source>
        <dbReference type="ARBA" id="ARBA00023125"/>
    </source>
</evidence>
<dbReference type="EMBL" id="SZYD01000004">
    <property type="protein sequence ID" value="KAD6453576.1"/>
    <property type="molecule type" value="Genomic_DNA"/>
</dbReference>
<dbReference type="GO" id="GO:0009873">
    <property type="term" value="P:ethylene-activated signaling pathway"/>
    <property type="evidence" value="ECO:0007669"/>
    <property type="project" value="UniProtKB-KW"/>
</dbReference>
<dbReference type="CDD" id="cd00018">
    <property type="entry name" value="AP2"/>
    <property type="match status" value="1"/>
</dbReference>
<proteinExistence type="inferred from homology"/>
<evidence type="ECO:0000313" key="12">
    <source>
        <dbReference type="Proteomes" id="UP000326396"/>
    </source>
</evidence>
<feature type="domain" description="AP2/ERF" evidence="10">
    <location>
        <begin position="101"/>
        <end position="158"/>
    </location>
</feature>
<reference evidence="11 12" key="1">
    <citation type="submission" date="2019-05" db="EMBL/GenBank/DDBJ databases">
        <title>Mikania micrantha, genome provides insights into the molecular mechanism of rapid growth.</title>
        <authorList>
            <person name="Liu B."/>
        </authorList>
    </citation>
    <scope>NUCLEOTIDE SEQUENCE [LARGE SCALE GENOMIC DNA]</scope>
    <source>
        <strain evidence="11">NLD-2019</strain>
        <tissue evidence="11">Leaf</tissue>
    </source>
</reference>
<dbReference type="OrthoDB" id="785956at2759"/>
<name>A0A5N6PI17_9ASTR</name>
<dbReference type="GO" id="GO:0006952">
    <property type="term" value="P:defense response"/>
    <property type="evidence" value="ECO:0007669"/>
    <property type="project" value="UniProtKB-KW"/>
</dbReference>
<dbReference type="Pfam" id="PF00847">
    <property type="entry name" value="AP2"/>
    <property type="match status" value="1"/>
</dbReference>
<evidence type="ECO:0000256" key="8">
    <source>
        <dbReference type="ARBA" id="ARBA00023242"/>
    </source>
</evidence>
<organism evidence="11 12">
    <name type="scientific">Mikania micrantha</name>
    <name type="common">bitter vine</name>
    <dbReference type="NCBI Taxonomy" id="192012"/>
    <lineage>
        <taxon>Eukaryota</taxon>
        <taxon>Viridiplantae</taxon>
        <taxon>Streptophyta</taxon>
        <taxon>Embryophyta</taxon>
        <taxon>Tracheophyta</taxon>
        <taxon>Spermatophyta</taxon>
        <taxon>Magnoliopsida</taxon>
        <taxon>eudicotyledons</taxon>
        <taxon>Gunneridae</taxon>
        <taxon>Pentapetalae</taxon>
        <taxon>asterids</taxon>
        <taxon>campanulids</taxon>
        <taxon>Asterales</taxon>
        <taxon>Asteraceae</taxon>
        <taxon>Asteroideae</taxon>
        <taxon>Heliantheae alliance</taxon>
        <taxon>Eupatorieae</taxon>
        <taxon>Mikania</taxon>
    </lineage>
</organism>
<dbReference type="InterPro" id="IPR016177">
    <property type="entry name" value="DNA-bd_dom_sf"/>
</dbReference>
<sequence length="254" mass="28615">MNQQNPNCFEPDLNNKFGGSSPNFISSDQNSNTLDSIFSNCSSSSSSSSPVLLASSCSSIFLKQRDQFFNFSKKMDLADRIIANPIEYSNYLMNPCKKRRLYRGVRQRNWGKWVAEIRFPNNRRRVWLGTYESAEMAAFAYDRAAYMLRGDRALLNFQDQTLEKMIGDLKRLSDLKVVVDDKIQATRRKVKMEKVKTRGVAERVRAPAVVSGGGEGEVPAEAVVLDGCSFAGLPSYDQDLIWEILSSEMGITMT</sequence>
<evidence type="ECO:0000313" key="11">
    <source>
        <dbReference type="EMBL" id="KAD6453576.1"/>
    </source>
</evidence>
<dbReference type="PANTHER" id="PTHR31657">
    <property type="entry name" value="ETHYLENE-RESPONSIVE TRANSCRIPTION FACTOR ERF061"/>
    <property type="match status" value="1"/>
</dbReference>
<dbReference type="SMART" id="SM00380">
    <property type="entry name" value="AP2"/>
    <property type="match status" value="1"/>
</dbReference>
<dbReference type="GO" id="GO:0000976">
    <property type="term" value="F:transcription cis-regulatory region binding"/>
    <property type="evidence" value="ECO:0007669"/>
    <property type="project" value="UniProtKB-ARBA"/>
</dbReference>
<dbReference type="Gene3D" id="3.30.730.10">
    <property type="entry name" value="AP2/ERF domain"/>
    <property type="match status" value="1"/>
</dbReference>
<gene>
    <name evidence="11" type="ORF">E3N88_08281</name>
</gene>
<keyword evidence="2" id="KW-0936">Ethylene signaling pathway</keyword>
<evidence type="ECO:0000256" key="4">
    <source>
        <dbReference type="ARBA" id="ARBA00023015"/>
    </source>
</evidence>
<keyword evidence="8" id="KW-0539">Nucleus</keyword>
<dbReference type="SUPFAM" id="SSF54171">
    <property type="entry name" value="DNA-binding domain"/>
    <property type="match status" value="1"/>
</dbReference>
<dbReference type="Proteomes" id="UP000326396">
    <property type="component" value="Linkage Group LG12"/>
</dbReference>
<keyword evidence="6" id="KW-0010">Activator</keyword>